<proteinExistence type="predicted"/>
<sequence>MANSQIEVKQLRENSKRFTLESIKSFSRGAAYDCWLPPTRSVARTRLPQNTVTRQVTNPFTLKFLPPENQALKWKDGITCKNQHKNGTFVYAENVHGCFDLSCLQSMLKLNSAKSIKNAVQKEIKCREASEENCSVPGKNKNHQSFEQWKAKVEEVERYSFIKTTGMKGTVPYYQCNTGRVYKLKGTGIRQLKSQGTFKIQRNCTATLKATTTEDGKITVDLCLTHYGHQQDLQHTWLPKQKKEEMAALIQQGVSKVKILGDIRENRMQGGAFKHYHLTDMKDLSNISRAFQWFGGQVQRSENDQESVRAWIQEWQESGNNPVLFYKLQGEQAQEDLDLLQEDFFIVIQIPFQKAMAQKFASKGVCIDSTHGTTG</sequence>
<organism evidence="1 2">
    <name type="scientific">Stylophora pistillata</name>
    <name type="common">Smooth cauliflower coral</name>
    <dbReference type="NCBI Taxonomy" id="50429"/>
    <lineage>
        <taxon>Eukaryota</taxon>
        <taxon>Metazoa</taxon>
        <taxon>Cnidaria</taxon>
        <taxon>Anthozoa</taxon>
        <taxon>Hexacorallia</taxon>
        <taxon>Scleractinia</taxon>
        <taxon>Astrocoeniina</taxon>
        <taxon>Pocilloporidae</taxon>
        <taxon>Stylophora</taxon>
    </lineage>
</organism>
<protein>
    <submittedName>
        <fullName evidence="1">Uncharacterized protein</fullName>
    </submittedName>
</protein>
<keyword evidence="2" id="KW-1185">Reference proteome</keyword>
<dbReference type="PANTHER" id="PTHR33936">
    <property type="entry name" value="PROTEIN CBG17840"/>
    <property type="match status" value="1"/>
</dbReference>
<dbReference type="InterPro" id="IPR052797">
    <property type="entry name" value="RegFact_GeneExpr_CellDeath"/>
</dbReference>
<reference evidence="2" key="1">
    <citation type="journal article" date="2017" name="bioRxiv">
        <title>Comparative analysis of the genomes of Stylophora pistillata and Acropora digitifera provides evidence for extensive differences between species of corals.</title>
        <authorList>
            <person name="Voolstra C.R."/>
            <person name="Li Y."/>
            <person name="Liew Y.J."/>
            <person name="Baumgarten S."/>
            <person name="Zoccola D."/>
            <person name="Flot J.-F."/>
            <person name="Tambutte S."/>
            <person name="Allemand D."/>
            <person name="Aranda M."/>
        </authorList>
    </citation>
    <scope>NUCLEOTIDE SEQUENCE [LARGE SCALE GENOMIC DNA]</scope>
</reference>
<gene>
    <name evidence="1" type="ORF">AWC38_SpisGene9418</name>
</gene>
<accession>A0A2B4SBI9</accession>
<dbReference type="AlphaFoldDB" id="A0A2B4SBI9"/>
<dbReference type="EMBL" id="LSMT01000138">
    <property type="protein sequence ID" value="PFX25948.1"/>
    <property type="molecule type" value="Genomic_DNA"/>
</dbReference>
<dbReference type="PANTHER" id="PTHR33936:SF24">
    <property type="entry name" value="C2H2-TYPE DOMAIN-CONTAINING PROTEIN"/>
    <property type="match status" value="1"/>
</dbReference>
<dbReference type="OrthoDB" id="5988757at2759"/>
<evidence type="ECO:0000313" key="2">
    <source>
        <dbReference type="Proteomes" id="UP000225706"/>
    </source>
</evidence>
<evidence type="ECO:0000313" key="1">
    <source>
        <dbReference type="EMBL" id="PFX25948.1"/>
    </source>
</evidence>
<dbReference type="Proteomes" id="UP000225706">
    <property type="component" value="Unassembled WGS sequence"/>
</dbReference>
<name>A0A2B4SBI9_STYPI</name>
<comment type="caution">
    <text evidence="1">The sequence shown here is derived from an EMBL/GenBank/DDBJ whole genome shotgun (WGS) entry which is preliminary data.</text>
</comment>